<accession>A0A5B6WU19</accession>
<evidence type="ECO:0000313" key="2">
    <source>
        <dbReference type="Proteomes" id="UP000325315"/>
    </source>
</evidence>
<proteinExistence type="predicted"/>
<protein>
    <submittedName>
        <fullName evidence="1">Dimethylamine corrinoid 2</fullName>
    </submittedName>
</protein>
<keyword evidence="2" id="KW-1185">Reference proteome</keyword>
<dbReference type="AlphaFoldDB" id="A0A5B6WU19"/>
<dbReference type="Proteomes" id="UP000325315">
    <property type="component" value="Unassembled WGS sequence"/>
</dbReference>
<comment type="caution">
    <text evidence="1">The sequence shown here is derived from an EMBL/GenBank/DDBJ whole genome shotgun (WGS) entry which is preliminary data.</text>
</comment>
<reference evidence="2" key="1">
    <citation type="journal article" date="2019" name="Plant Biotechnol. J.">
        <title>Genome sequencing of the Australian wild diploid species Gossypium australe highlights disease resistance and delayed gland morphogenesis.</title>
        <authorList>
            <person name="Cai Y."/>
            <person name="Cai X."/>
            <person name="Wang Q."/>
            <person name="Wang P."/>
            <person name="Zhang Y."/>
            <person name="Cai C."/>
            <person name="Xu Y."/>
            <person name="Wang K."/>
            <person name="Zhou Z."/>
            <person name="Wang C."/>
            <person name="Geng S."/>
            <person name="Li B."/>
            <person name="Dong Q."/>
            <person name="Hou Y."/>
            <person name="Wang H."/>
            <person name="Ai P."/>
            <person name="Liu Z."/>
            <person name="Yi F."/>
            <person name="Sun M."/>
            <person name="An G."/>
            <person name="Cheng J."/>
            <person name="Zhang Y."/>
            <person name="Shi Q."/>
            <person name="Xie Y."/>
            <person name="Shi X."/>
            <person name="Chang Y."/>
            <person name="Huang F."/>
            <person name="Chen Y."/>
            <person name="Hong S."/>
            <person name="Mi L."/>
            <person name="Sun Q."/>
            <person name="Zhang L."/>
            <person name="Zhou B."/>
            <person name="Peng R."/>
            <person name="Zhang X."/>
            <person name="Liu F."/>
        </authorList>
    </citation>
    <scope>NUCLEOTIDE SEQUENCE [LARGE SCALE GENOMIC DNA]</scope>
    <source>
        <strain evidence="2">cv. PA1801</strain>
    </source>
</reference>
<organism evidence="1 2">
    <name type="scientific">Gossypium australe</name>
    <dbReference type="NCBI Taxonomy" id="47621"/>
    <lineage>
        <taxon>Eukaryota</taxon>
        <taxon>Viridiplantae</taxon>
        <taxon>Streptophyta</taxon>
        <taxon>Embryophyta</taxon>
        <taxon>Tracheophyta</taxon>
        <taxon>Spermatophyta</taxon>
        <taxon>Magnoliopsida</taxon>
        <taxon>eudicotyledons</taxon>
        <taxon>Gunneridae</taxon>
        <taxon>Pentapetalae</taxon>
        <taxon>rosids</taxon>
        <taxon>malvids</taxon>
        <taxon>Malvales</taxon>
        <taxon>Malvaceae</taxon>
        <taxon>Malvoideae</taxon>
        <taxon>Gossypium</taxon>
    </lineage>
</organism>
<sequence>MDSRWEHSIEASPTVGVLDSDRMVVHVPEAHKLVSLSLEVYKSVALARASPSLEVHILVVWVQVYKLVALAQASPSLEVHTLVVWVQASLSLEVPKVGVVRVTTPSSNTSKCVVDIIESWLSMVP</sequence>
<gene>
    <name evidence="1" type="ORF">EPI10_007384</name>
</gene>
<dbReference type="EMBL" id="SMMG02000002">
    <property type="protein sequence ID" value="KAA3485400.1"/>
    <property type="molecule type" value="Genomic_DNA"/>
</dbReference>
<name>A0A5B6WU19_9ROSI</name>
<evidence type="ECO:0000313" key="1">
    <source>
        <dbReference type="EMBL" id="KAA3485400.1"/>
    </source>
</evidence>